<dbReference type="Gene3D" id="3.60.15.10">
    <property type="entry name" value="Ribonuclease Z/Hydroxyacylglutathione hydrolase-like"/>
    <property type="match status" value="1"/>
</dbReference>
<reference evidence="3 4" key="1">
    <citation type="submission" date="2018-08" db="EMBL/GenBank/DDBJ databases">
        <title>Horizontal acquisition of hydrogen conversion ability and other habitat adaptations in Hydrogenovibrio crunogenus strains.</title>
        <authorList>
            <person name="Gonnella G."/>
            <person name="Adam N."/>
            <person name="Perner M."/>
        </authorList>
    </citation>
    <scope>NUCLEOTIDE SEQUENCE [LARGE SCALE GENOMIC DNA]</scope>
    <source>
        <strain evidence="3 4">SP-41</strain>
    </source>
</reference>
<feature type="domain" description="Metallo-beta-lactamase" evidence="2">
    <location>
        <begin position="65"/>
        <end position="250"/>
    </location>
</feature>
<evidence type="ECO:0000256" key="1">
    <source>
        <dbReference type="ARBA" id="ARBA00005250"/>
    </source>
</evidence>
<dbReference type="GO" id="GO:0016787">
    <property type="term" value="F:hydrolase activity"/>
    <property type="evidence" value="ECO:0007669"/>
    <property type="project" value="UniProtKB-KW"/>
</dbReference>
<dbReference type="Pfam" id="PF00753">
    <property type="entry name" value="Lactamase_B"/>
    <property type="match status" value="1"/>
</dbReference>
<dbReference type="InterPro" id="IPR001279">
    <property type="entry name" value="Metallo-B-lactamas"/>
</dbReference>
<dbReference type="SUPFAM" id="SSF56281">
    <property type="entry name" value="Metallo-hydrolase/oxidoreductase"/>
    <property type="match status" value="1"/>
</dbReference>
<keyword evidence="4" id="KW-1185">Reference proteome</keyword>
<comment type="similarity">
    <text evidence="1">Belongs to the metallo-beta-lactamase superfamily. Class-B beta-lactamase family.</text>
</comment>
<dbReference type="InterPro" id="IPR050855">
    <property type="entry name" value="NDM-1-like"/>
</dbReference>
<accession>A0A4P7P169</accession>
<dbReference type="SMART" id="SM00849">
    <property type="entry name" value="Lactamase_B"/>
    <property type="match status" value="1"/>
</dbReference>
<name>A0A4P7P169_9GAMM</name>
<sequence length="322" mass="35538">MIFKVLNYGGNLKMKNVMRWVAVLFLLGGMTSAWSAGIEFRQVTTGVYAYVGPLTDRTPENLGLNNNIGLIDTSEGWVFVDSGAGDLAAKALEKAAQKIKSQPVVAVVNLGSQDHRWLGNDYFARQGAKIYAYQGTVATQKKMFAQLQSSLVRKVPALKGTKMKTADKVLDAEQNSFSIGGVAMQLNFYGDAHFPGDAVLWLPKQQVLFTGDIVYVDRMLGIHPWSNVVSWNAAYQSMRALPAEFVVPGHGRVTNWQQADAETGDYLAKLVETMTEEAENFSGVGAAVSANVNWPAFKHLKHYDSWHKRNLNRAYLQIEASL</sequence>
<evidence type="ECO:0000313" key="4">
    <source>
        <dbReference type="Proteomes" id="UP000296201"/>
    </source>
</evidence>
<protein>
    <submittedName>
        <fullName evidence="3">MBL fold metallo-hydrolase</fullName>
    </submittedName>
</protein>
<organism evidence="3 4">
    <name type="scientific">Hydrogenovibrio crunogenus</name>
    <dbReference type="NCBI Taxonomy" id="39765"/>
    <lineage>
        <taxon>Bacteria</taxon>
        <taxon>Pseudomonadati</taxon>
        <taxon>Pseudomonadota</taxon>
        <taxon>Gammaproteobacteria</taxon>
        <taxon>Thiotrichales</taxon>
        <taxon>Piscirickettsiaceae</taxon>
        <taxon>Hydrogenovibrio</taxon>
    </lineage>
</organism>
<evidence type="ECO:0000259" key="2">
    <source>
        <dbReference type="SMART" id="SM00849"/>
    </source>
</evidence>
<dbReference type="AlphaFoldDB" id="A0A4P7P169"/>
<dbReference type="EMBL" id="CP032096">
    <property type="protein sequence ID" value="QBZ83911.1"/>
    <property type="molecule type" value="Genomic_DNA"/>
</dbReference>
<gene>
    <name evidence="3" type="ORF">GHNINEIG_01980</name>
</gene>
<dbReference type="GO" id="GO:0017001">
    <property type="term" value="P:antibiotic catabolic process"/>
    <property type="evidence" value="ECO:0007669"/>
    <property type="project" value="UniProtKB-ARBA"/>
</dbReference>
<dbReference type="Proteomes" id="UP000296201">
    <property type="component" value="Chromosome"/>
</dbReference>
<dbReference type="PANTHER" id="PTHR42951">
    <property type="entry name" value="METALLO-BETA-LACTAMASE DOMAIN-CONTAINING"/>
    <property type="match status" value="1"/>
</dbReference>
<keyword evidence="3" id="KW-0378">Hydrolase</keyword>
<dbReference type="CDD" id="cd16282">
    <property type="entry name" value="metallo-hydrolase-like_MBL-fold"/>
    <property type="match status" value="1"/>
</dbReference>
<proteinExistence type="inferred from homology"/>
<dbReference type="PANTHER" id="PTHR42951:SF4">
    <property type="entry name" value="ACYL-COENZYME A THIOESTERASE MBLAC2"/>
    <property type="match status" value="1"/>
</dbReference>
<evidence type="ECO:0000313" key="3">
    <source>
        <dbReference type="EMBL" id="QBZ83911.1"/>
    </source>
</evidence>
<dbReference type="InterPro" id="IPR036866">
    <property type="entry name" value="RibonucZ/Hydroxyglut_hydro"/>
</dbReference>